<evidence type="ECO:0000313" key="2">
    <source>
        <dbReference type="EMBL" id="KAB2932460.1"/>
    </source>
</evidence>
<evidence type="ECO:0000313" key="3">
    <source>
        <dbReference type="Proteomes" id="UP000460298"/>
    </source>
</evidence>
<feature type="region of interest" description="Disordered" evidence="1">
    <location>
        <begin position="33"/>
        <end position="74"/>
    </location>
</feature>
<dbReference type="Proteomes" id="UP000460298">
    <property type="component" value="Unassembled WGS sequence"/>
</dbReference>
<reference evidence="2 3" key="1">
    <citation type="submission" date="2019-10" db="EMBL/GenBank/DDBJ databases">
        <title>Extracellular Electron Transfer in a Candidatus Methanoperedens spp. Enrichment Culture.</title>
        <authorList>
            <person name="Berger S."/>
            <person name="Rangel Shaw D."/>
            <person name="Berben T."/>
            <person name="In 'T Zandt M."/>
            <person name="Frank J."/>
            <person name="Reimann J."/>
            <person name="Jetten M.S.M."/>
            <person name="Welte C.U."/>
        </authorList>
    </citation>
    <scope>NUCLEOTIDE SEQUENCE [LARGE SCALE GENOMIC DNA]</scope>
    <source>
        <strain evidence="2">SB12</strain>
    </source>
</reference>
<proteinExistence type="predicted"/>
<gene>
    <name evidence="2" type="ORF">F9K24_11065</name>
</gene>
<sequence length="226" mass="26204">MRNLNWICREELPEIIKKVKYRDVKREARRAGCSSQTGGIGRQKKQFRRAAGDRASGMAAWKGPEKRYRRQKARSERIGMGRLKEIVHRHLEGMELMTRVFGDWPLPAIAEECAEAEISDVIEMIHTLNQARNAYMIEEPWDGDGADDYWRDMERYADLFGLLSEKWPRECLQIFHHTDSGVIFWAAIAYAKHPTRLAIEPLKNAIMSGQSNERALRAALRACERF</sequence>
<dbReference type="EMBL" id="WBUI01000009">
    <property type="protein sequence ID" value="KAB2932460.1"/>
    <property type="molecule type" value="Genomic_DNA"/>
</dbReference>
<accession>A0A833M1N5</accession>
<dbReference type="AlphaFoldDB" id="A0A833M1N5"/>
<organism evidence="2 3">
    <name type="scientific">Leptonema illini</name>
    <dbReference type="NCBI Taxonomy" id="183"/>
    <lineage>
        <taxon>Bacteria</taxon>
        <taxon>Pseudomonadati</taxon>
        <taxon>Spirochaetota</taxon>
        <taxon>Spirochaetia</taxon>
        <taxon>Leptospirales</taxon>
        <taxon>Leptospiraceae</taxon>
        <taxon>Leptonema</taxon>
    </lineage>
</organism>
<name>A0A833M1N5_9LEPT</name>
<evidence type="ECO:0000256" key="1">
    <source>
        <dbReference type="SAM" id="MobiDB-lite"/>
    </source>
</evidence>
<protein>
    <submittedName>
        <fullName evidence="2">Uncharacterized protein</fullName>
    </submittedName>
</protein>
<comment type="caution">
    <text evidence="2">The sequence shown here is derived from an EMBL/GenBank/DDBJ whole genome shotgun (WGS) entry which is preliminary data.</text>
</comment>